<dbReference type="Proteomes" id="UP000826656">
    <property type="component" value="Unassembled WGS sequence"/>
</dbReference>
<keyword evidence="4" id="KW-1185">Reference proteome</keyword>
<feature type="domain" description="HAT C-terminal dimerisation" evidence="2">
    <location>
        <begin position="444"/>
        <end position="523"/>
    </location>
</feature>
<feature type="domain" description="DUF659" evidence="1">
    <location>
        <begin position="169"/>
        <end position="245"/>
    </location>
</feature>
<evidence type="ECO:0000259" key="1">
    <source>
        <dbReference type="Pfam" id="PF04937"/>
    </source>
</evidence>
<sequence>MASSSQKGKHFMRPTKSVGVDFDDKPLWNHVKVISIAPNGGGNRTWSCNYCNKIVTGSYNRVKAHLLRLSGHGVQICKESSGDIYATLKMEHEQAERKRTVVQVDARNKADYISLPEGTDLIQQKKRKSSSSGAIGKSFGIYERNTADKLAARMFYASAENSIPGYIPPSYNRLRTTLLAQEKTHIDRKLQPIKGTWKKKGLSICSDGWSDTKRRPLINIMASSSGGPMFLNSINSSGIVGETRFASHIIMTTRIRKVKSSLEKMVMDDEWKNYKGDKGIEAKTREIKSLIMNDEKWDSIDYFLKFTEPIVDMLRSADIDGPKLHLIYDMWDSMIEKVKKVIFEHEGKDLISGQSNFFDTIHDILVSRWNKSNTPLHCMAHSLVPKYYHESWLQGENGIRKLAPNEDSEISLNRVKCFQRYFKDSNEMKQVSLEYGSFCSGSGYFSEPHVIEAMMYEDSLSWWANHGVSAPLLQQLAYKLLTQPASSSCCERNWSTYSLIHNIKRNKLATSRAEDLVFVHYNLRLLSRKKEKYINGPSKYWDVGGDRFDIDETINDLTELSIDEPQIEGVIFEEEFEDLEEVEEDVEDEEWKSNLILKNGRLNSTKYIRIPAPVSILGFAPTNLKVWVLPNPTLGFVSVSDTRTRVRAT</sequence>
<dbReference type="PANTHER" id="PTHR32166:SF81">
    <property type="entry name" value="OS06G0658400 PROTEIN"/>
    <property type="match status" value="1"/>
</dbReference>
<evidence type="ECO:0000313" key="4">
    <source>
        <dbReference type="Proteomes" id="UP000826656"/>
    </source>
</evidence>
<gene>
    <name evidence="3" type="ORF">KY290_010712</name>
</gene>
<dbReference type="InterPro" id="IPR008906">
    <property type="entry name" value="HATC_C_dom"/>
</dbReference>
<accession>A0ABQ7VYL0</accession>
<dbReference type="PANTHER" id="PTHR32166">
    <property type="entry name" value="OSJNBA0013A04.12 PROTEIN"/>
    <property type="match status" value="1"/>
</dbReference>
<dbReference type="InterPro" id="IPR007021">
    <property type="entry name" value="DUF659"/>
</dbReference>
<proteinExistence type="predicted"/>
<protein>
    <recommendedName>
        <fullName evidence="5">BED-type domain-containing protein</fullName>
    </recommendedName>
</protein>
<evidence type="ECO:0000259" key="2">
    <source>
        <dbReference type="Pfam" id="PF05699"/>
    </source>
</evidence>
<organism evidence="3 4">
    <name type="scientific">Solanum tuberosum</name>
    <name type="common">Potato</name>
    <dbReference type="NCBI Taxonomy" id="4113"/>
    <lineage>
        <taxon>Eukaryota</taxon>
        <taxon>Viridiplantae</taxon>
        <taxon>Streptophyta</taxon>
        <taxon>Embryophyta</taxon>
        <taxon>Tracheophyta</taxon>
        <taxon>Spermatophyta</taxon>
        <taxon>Magnoliopsida</taxon>
        <taxon>eudicotyledons</taxon>
        <taxon>Gunneridae</taxon>
        <taxon>Pentapetalae</taxon>
        <taxon>asterids</taxon>
        <taxon>lamiids</taxon>
        <taxon>Solanales</taxon>
        <taxon>Solanaceae</taxon>
        <taxon>Solanoideae</taxon>
        <taxon>Solaneae</taxon>
        <taxon>Solanum</taxon>
    </lineage>
</organism>
<comment type="caution">
    <text evidence="3">The sequence shown here is derived from an EMBL/GenBank/DDBJ whole genome shotgun (WGS) entry which is preliminary data.</text>
</comment>
<dbReference type="Pfam" id="PF05699">
    <property type="entry name" value="Dimer_Tnp_hAT"/>
    <property type="match status" value="1"/>
</dbReference>
<evidence type="ECO:0008006" key="5">
    <source>
        <dbReference type="Google" id="ProtNLM"/>
    </source>
</evidence>
<dbReference type="SUPFAM" id="SSF53098">
    <property type="entry name" value="Ribonuclease H-like"/>
    <property type="match status" value="1"/>
</dbReference>
<dbReference type="InterPro" id="IPR012337">
    <property type="entry name" value="RNaseH-like_sf"/>
</dbReference>
<dbReference type="Pfam" id="PF04937">
    <property type="entry name" value="DUF659"/>
    <property type="match status" value="1"/>
</dbReference>
<name>A0ABQ7VYL0_SOLTU</name>
<reference evidence="3 4" key="1">
    <citation type="journal article" date="2021" name="bioRxiv">
        <title>Chromosome-scale and haplotype-resolved genome assembly of a tetraploid potato cultivar.</title>
        <authorList>
            <person name="Sun H."/>
            <person name="Jiao W.-B."/>
            <person name="Krause K."/>
            <person name="Campoy J.A."/>
            <person name="Goel M."/>
            <person name="Folz-Donahue K."/>
            <person name="Kukat C."/>
            <person name="Huettel B."/>
            <person name="Schneeberger K."/>
        </authorList>
    </citation>
    <scope>NUCLEOTIDE SEQUENCE [LARGE SCALE GENOMIC DNA]</scope>
    <source>
        <strain evidence="3">SolTubOtavaFocal</strain>
        <tissue evidence="3">Leaves</tissue>
    </source>
</reference>
<evidence type="ECO:0000313" key="3">
    <source>
        <dbReference type="EMBL" id="KAH0773575.1"/>
    </source>
</evidence>
<dbReference type="EMBL" id="JAIVGD010000005">
    <property type="protein sequence ID" value="KAH0773575.1"/>
    <property type="molecule type" value="Genomic_DNA"/>
</dbReference>